<dbReference type="Proteomes" id="UP000178379">
    <property type="component" value="Unassembled WGS sequence"/>
</dbReference>
<dbReference type="AlphaFoldDB" id="A0A1F6T8Z4"/>
<accession>A0A1F6T8Z4</accession>
<gene>
    <name evidence="1" type="ORF">A2140_00220</name>
</gene>
<proteinExistence type="predicted"/>
<evidence type="ECO:0000313" key="2">
    <source>
        <dbReference type="Proteomes" id="UP000178379"/>
    </source>
</evidence>
<reference evidence="1 2" key="1">
    <citation type="journal article" date="2016" name="Nat. Commun.">
        <title>Thousands of microbial genomes shed light on interconnected biogeochemical processes in an aquifer system.</title>
        <authorList>
            <person name="Anantharaman K."/>
            <person name="Brown C.T."/>
            <person name="Hug L.A."/>
            <person name="Sharon I."/>
            <person name="Castelle C.J."/>
            <person name="Probst A.J."/>
            <person name="Thomas B.C."/>
            <person name="Singh A."/>
            <person name="Wilkins M.J."/>
            <person name="Karaoz U."/>
            <person name="Brodie E.L."/>
            <person name="Williams K.H."/>
            <person name="Hubbard S.S."/>
            <person name="Banfield J.F."/>
        </authorList>
    </citation>
    <scope>NUCLEOTIDE SEQUENCE [LARGE SCALE GENOMIC DNA]</scope>
</reference>
<sequence length="391" mass="44935">MDLNRNQTITAKKEALVSLVAILYIEEHGLLSREWLSDAKASLQALFLRTSGEETMLRKLIEILKTTRQVQGTFTRIAQTLEGVQKSANALDARLGSLRNYFDRISLSAEENADFGGPFLSFSQQFQRRIETLARAMRQYLESRETEAKHANIYRIAKDARTRLRERLSTGIAAETRTEVEGRIKKEVVAAFDYTDAESNYKFARRDSRNAAEDVRKELEEIHLMCQMAMNPAARDPAPASAPGTVPRYEDVYTRFVNAMHRHSRLQTLKDAILELFRLYQSAHGMFRHDFDSLNRAVDSMLDKPDTYFDAKAEDTDITAKRQKLFRIERLIPFLERGSELVRDEESDSYPRFSRVLSAQLENPRALWAEISEDLLRAKIQADADVSTRLE</sequence>
<name>A0A1F6T8Z4_9PROT</name>
<dbReference type="EMBL" id="MFSQ01000005">
    <property type="protein sequence ID" value="OGI41621.1"/>
    <property type="molecule type" value="Genomic_DNA"/>
</dbReference>
<organism evidence="1 2">
    <name type="scientific">Candidatus Muproteobacteria bacterium RBG_16_62_13</name>
    <dbReference type="NCBI Taxonomy" id="1817756"/>
    <lineage>
        <taxon>Bacteria</taxon>
        <taxon>Pseudomonadati</taxon>
        <taxon>Pseudomonadota</taxon>
        <taxon>Candidatus Muproteobacteria</taxon>
    </lineage>
</organism>
<comment type="caution">
    <text evidence="1">The sequence shown here is derived from an EMBL/GenBank/DDBJ whole genome shotgun (WGS) entry which is preliminary data.</text>
</comment>
<evidence type="ECO:0000313" key="1">
    <source>
        <dbReference type="EMBL" id="OGI41621.1"/>
    </source>
</evidence>
<protein>
    <submittedName>
        <fullName evidence="1">Uncharacterized protein</fullName>
    </submittedName>
</protein>